<proteinExistence type="predicted"/>
<sequence length="78" mass="8490">MERVRGSDIGRGSSNWNCLLKYTLCCSISDAMHLPCWRSSTGGPHPSIAIATSRPSSSAYATPTPWDMLTVTSIPKIY</sequence>
<evidence type="ECO:0000313" key="2">
    <source>
        <dbReference type="Proteomes" id="UP000775213"/>
    </source>
</evidence>
<dbReference type="EMBL" id="JAGFBR010000005">
    <property type="protein sequence ID" value="KAH0466915.1"/>
    <property type="molecule type" value="Genomic_DNA"/>
</dbReference>
<comment type="caution">
    <text evidence="1">The sequence shown here is derived from an EMBL/GenBank/DDBJ whole genome shotgun (WGS) entry which is preliminary data.</text>
</comment>
<gene>
    <name evidence="1" type="ORF">IEQ34_004153</name>
</gene>
<dbReference type="AlphaFoldDB" id="A0AAV7HFL0"/>
<protein>
    <submittedName>
        <fullName evidence="1">Uncharacterized protein</fullName>
    </submittedName>
</protein>
<evidence type="ECO:0000313" key="1">
    <source>
        <dbReference type="EMBL" id="KAH0466915.1"/>
    </source>
</evidence>
<reference evidence="1 2" key="1">
    <citation type="journal article" date="2021" name="Hortic Res">
        <title>Chromosome-scale assembly of the Dendrobium chrysotoxum genome enhances the understanding of orchid evolution.</title>
        <authorList>
            <person name="Zhang Y."/>
            <person name="Zhang G.Q."/>
            <person name="Zhang D."/>
            <person name="Liu X.D."/>
            <person name="Xu X.Y."/>
            <person name="Sun W.H."/>
            <person name="Yu X."/>
            <person name="Zhu X."/>
            <person name="Wang Z.W."/>
            <person name="Zhao X."/>
            <person name="Zhong W.Y."/>
            <person name="Chen H."/>
            <person name="Yin W.L."/>
            <person name="Huang T."/>
            <person name="Niu S.C."/>
            <person name="Liu Z.J."/>
        </authorList>
    </citation>
    <scope>NUCLEOTIDE SEQUENCE [LARGE SCALE GENOMIC DNA]</scope>
    <source>
        <strain evidence="1">Lindl</strain>
    </source>
</reference>
<accession>A0AAV7HFL0</accession>
<keyword evidence="2" id="KW-1185">Reference proteome</keyword>
<dbReference type="Proteomes" id="UP000775213">
    <property type="component" value="Unassembled WGS sequence"/>
</dbReference>
<organism evidence="1 2">
    <name type="scientific">Dendrobium chrysotoxum</name>
    <name type="common">Orchid</name>
    <dbReference type="NCBI Taxonomy" id="161865"/>
    <lineage>
        <taxon>Eukaryota</taxon>
        <taxon>Viridiplantae</taxon>
        <taxon>Streptophyta</taxon>
        <taxon>Embryophyta</taxon>
        <taxon>Tracheophyta</taxon>
        <taxon>Spermatophyta</taxon>
        <taxon>Magnoliopsida</taxon>
        <taxon>Liliopsida</taxon>
        <taxon>Asparagales</taxon>
        <taxon>Orchidaceae</taxon>
        <taxon>Epidendroideae</taxon>
        <taxon>Malaxideae</taxon>
        <taxon>Dendrobiinae</taxon>
        <taxon>Dendrobium</taxon>
    </lineage>
</organism>
<name>A0AAV7HFL0_DENCH</name>